<name>A0A368BQY2_9GAMM</name>
<sequence>MYVEATASFNRSKNSILELVREPGNLLKYHPFCKRNDAITWPGNNSEDQLEYLNGLTFNRKLFNWSENGYDLEIGKNKKMALVNWIVEGNDNHSSLTIRINPEIRNYVPVKNKYLQYLLWFLYVKPKLQSYINHVIKGFDFYIKNNELVKHNQFGKHSWFS</sequence>
<reference evidence="1 2" key="1">
    <citation type="journal article" date="2018" name="Microbiome">
        <title>Fine metagenomic profile of the Mediterranean stratified and mixed water columns revealed by assembly and recruitment.</title>
        <authorList>
            <person name="Haro-Moreno J.M."/>
            <person name="Lopez-Perez M."/>
            <person name="De La Torre J.R."/>
            <person name="Picazo A."/>
            <person name="Camacho A."/>
            <person name="Rodriguez-Valera F."/>
        </authorList>
    </citation>
    <scope>NUCLEOTIDE SEQUENCE [LARGE SCALE GENOMIC DNA]</scope>
    <source>
        <strain evidence="1">MED-G84</strain>
    </source>
</reference>
<evidence type="ECO:0000313" key="1">
    <source>
        <dbReference type="EMBL" id="RCL39700.1"/>
    </source>
</evidence>
<dbReference type="Proteomes" id="UP000253032">
    <property type="component" value="Unassembled WGS sequence"/>
</dbReference>
<evidence type="ECO:0008006" key="3">
    <source>
        <dbReference type="Google" id="ProtNLM"/>
    </source>
</evidence>
<gene>
    <name evidence="1" type="ORF">DBW98_00420</name>
</gene>
<accession>A0A368BQY2</accession>
<dbReference type="EMBL" id="QOPC01000001">
    <property type="protein sequence ID" value="RCL39700.1"/>
    <property type="molecule type" value="Genomic_DNA"/>
</dbReference>
<comment type="caution">
    <text evidence="1">The sequence shown here is derived from an EMBL/GenBank/DDBJ whole genome shotgun (WGS) entry which is preliminary data.</text>
</comment>
<protein>
    <recommendedName>
        <fullName evidence="3">SRPBCC family protein</fullName>
    </recommendedName>
</protein>
<organism evidence="1 2">
    <name type="scientific">SAR86 cluster bacterium</name>
    <dbReference type="NCBI Taxonomy" id="2030880"/>
    <lineage>
        <taxon>Bacteria</taxon>
        <taxon>Pseudomonadati</taxon>
        <taxon>Pseudomonadota</taxon>
        <taxon>Gammaproteobacteria</taxon>
        <taxon>SAR86 cluster</taxon>
    </lineage>
</organism>
<evidence type="ECO:0000313" key="2">
    <source>
        <dbReference type="Proteomes" id="UP000253032"/>
    </source>
</evidence>
<proteinExistence type="predicted"/>
<dbReference type="AlphaFoldDB" id="A0A368BQY2"/>